<gene>
    <name evidence="2" type="ORF">IAB07_03020</name>
</gene>
<comment type="caution">
    <text evidence="2">The sequence shown here is derived from an EMBL/GenBank/DDBJ whole genome shotgun (WGS) entry which is preliminary data.</text>
</comment>
<protein>
    <submittedName>
        <fullName evidence="2">Aspartate/glutamate racemase family protein</fullName>
    </submittedName>
</protein>
<reference evidence="2" key="1">
    <citation type="submission" date="2020-10" db="EMBL/GenBank/DDBJ databases">
        <authorList>
            <person name="Gilroy R."/>
        </authorList>
    </citation>
    <scope>NUCLEOTIDE SEQUENCE</scope>
    <source>
        <strain evidence="2">9366</strain>
    </source>
</reference>
<sequence>MLIGVTDSGIGGLTTLEKIIRSRGGGDYLYLADGAHCPYGEKSAEQIREIMRENVSLLAAAGAKCVVLACNTATACAIDALRAEFAKITFIGTEPCIKTAEIYGKRLLLLATPLTLGQPRFSRLLAGTDCALPDCSRLAGEIERGFPSMTEAKKLLLKILAPFRNERFDAAVLGCTHYVLLKDYIFKLLRCPVLDGSGGVARRARKLCGAETGEARVNVICNREDAFRTVRAAAEYLIGKNPLFSAKLDYSL</sequence>
<organism evidence="2 3">
    <name type="scientific">Candidatus Caccalectryoclostridium excrementigallinarum</name>
    <dbReference type="NCBI Taxonomy" id="2840710"/>
    <lineage>
        <taxon>Bacteria</taxon>
        <taxon>Bacillati</taxon>
        <taxon>Bacillota</taxon>
        <taxon>Clostridia</taxon>
        <taxon>Christensenellales</taxon>
        <taxon>Christensenellaceae</taxon>
        <taxon>Christensenellaceae incertae sedis</taxon>
        <taxon>Candidatus Caccalectryoclostridium</taxon>
    </lineage>
</organism>
<proteinExistence type="predicted"/>
<evidence type="ECO:0000256" key="1">
    <source>
        <dbReference type="ARBA" id="ARBA00023235"/>
    </source>
</evidence>
<dbReference type="PANTHER" id="PTHR21198:SF3">
    <property type="entry name" value="GLUTAMATE RACEMASE"/>
    <property type="match status" value="1"/>
</dbReference>
<dbReference type="Pfam" id="PF01177">
    <property type="entry name" value="Asp_Glu_race"/>
    <property type="match status" value="1"/>
</dbReference>
<dbReference type="InterPro" id="IPR001920">
    <property type="entry name" value="Asp/Glu_race"/>
</dbReference>
<dbReference type="PROSITE" id="PS00923">
    <property type="entry name" value="ASP_GLU_RACEMASE_1"/>
    <property type="match status" value="1"/>
</dbReference>
<accession>A0A9D1MLX7</accession>
<reference evidence="2" key="2">
    <citation type="journal article" date="2021" name="PeerJ">
        <title>Extensive microbial diversity within the chicken gut microbiome revealed by metagenomics and culture.</title>
        <authorList>
            <person name="Gilroy R."/>
            <person name="Ravi A."/>
            <person name="Getino M."/>
            <person name="Pursley I."/>
            <person name="Horton D.L."/>
            <person name="Alikhan N.F."/>
            <person name="Baker D."/>
            <person name="Gharbi K."/>
            <person name="Hall N."/>
            <person name="Watson M."/>
            <person name="Adriaenssens E.M."/>
            <person name="Foster-Nyarko E."/>
            <person name="Jarju S."/>
            <person name="Secka A."/>
            <person name="Antonio M."/>
            <person name="Oren A."/>
            <person name="Chaudhuri R.R."/>
            <person name="La Ragione R."/>
            <person name="Hildebrand F."/>
            <person name="Pallen M.J."/>
        </authorList>
    </citation>
    <scope>NUCLEOTIDE SEQUENCE</scope>
    <source>
        <strain evidence="2">9366</strain>
    </source>
</reference>
<dbReference type="InterPro" id="IPR018187">
    <property type="entry name" value="Asp/Glu_racemase_AS_1"/>
</dbReference>
<name>A0A9D1MLX7_9FIRM</name>
<dbReference type="PANTHER" id="PTHR21198">
    <property type="entry name" value="GLUTAMATE RACEMASE"/>
    <property type="match status" value="1"/>
</dbReference>
<evidence type="ECO:0000313" key="3">
    <source>
        <dbReference type="Proteomes" id="UP000824145"/>
    </source>
</evidence>
<dbReference type="AlphaFoldDB" id="A0A9D1MLX7"/>
<keyword evidence="1" id="KW-0413">Isomerase</keyword>
<dbReference type="InterPro" id="IPR015942">
    <property type="entry name" value="Asp/Glu/hydantoin_racemase"/>
</dbReference>
<dbReference type="GO" id="GO:0009252">
    <property type="term" value="P:peptidoglycan biosynthetic process"/>
    <property type="evidence" value="ECO:0007669"/>
    <property type="project" value="TreeGrafter"/>
</dbReference>
<dbReference type="EMBL" id="DVNJ01000015">
    <property type="protein sequence ID" value="HIU62726.1"/>
    <property type="molecule type" value="Genomic_DNA"/>
</dbReference>
<evidence type="ECO:0000313" key="2">
    <source>
        <dbReference type="EMBL" id="HIU62726.1"/>
    </source>
</evidence>
<dbReference type="SUPFAM" id="SSF53681">
    <property type="entry name" value="Aspartate/glutamate racemase"/>
    <property type="match status" value="2"/>
</dbReference>
<dbReference type="Gene3D" id="3.40.50.1860">
    <property type="match status" value="2"/>
</dbReference>
<dbReference type="GO" id="GO:0047661">
    <property type="term" value="F:amino-acid racemase activity"/>
    <property type="evidence" value="ECO:0007669"/>
    <property type="project" value="InterPro"/>
</dbReference>
<dbReference type="Proteomes" id="UP000824145">
    <property type="component" value="Unassembled WGS sequence"/>
</dbReference>